<dbReference type="EMBL" id="JRTT01000042">
    <property type="protein sequence ID" value="KHD74521.1"/>
    <property type="molecule type" value="Genomic_DNA"/>
</dbReference>
<accession>A0A0A6UGD3</accession>
<name>A0A0A6UGD3_ACTUT</name>
<reference evidence="3 4" key="1">
    <citation type="submission" date="2014-10" db="EMBL/GenBank/DDBJ databases">
        <title>Draft genome sequence of Actinoplanes utahensis NRRL 12052.</title>
        <authorList>
            <person name="Velasco-Bucheli B."/>
            <person name="del Cerro C."/>
            <person name="Hormigo D."/>
            <person name="Garcia J.L."/>
            <person name="Acebal C."/>
            <person name="Arroyo M."/>
            <person name="de la Mata I."/>
        </authorList>
    </citation>
    <scope>NUCLEOTIDE SEQUENCE [LARGE SCALE GENOMIC DNA]</scope>
    <source>
        <strain evidence="3 4">NRRL 12052</strain>
    </source>
</reference>
<dbReference type="CDD" id="cd00603">
    <property type="entry name" value="IPT_PCSR"/>
    <property type="match status" value="1"/>
</dbReference>
<dbReference type="STRING" id="1869.MB27_28295"/>
<dbReference type="Gene3D" id="2.60.40.10">
    <property type="entry name" value="Immunoglobulins"/>
    <property type="match status" value="1"/>
</dbReference>
<dbReference type="Pfam" id="PF01833">
    <property type="entry name" value="TIG"/>
    <property type="match status" value="1"/>
</dbReference>
<protein>
    <recommendedName>
        <fullName evidence="2">IPT/TIG domain-containing protein</fullName>
    </recommendedName>
</protein>
<proteinExistence type="predicted"/>
<feature type="signal peptide" evidence="1">
    <location>
        <begin position="1"/>
        <end position="22"/>
    </location>
</feature>
<evidence type="ECO:0000259" key="2">
    <source>
        <dbReference type="SMART" id="SM00429"/>
    </source>
</evidence>
<dbReference type="OrthoDB" id="3298903at2"/>
<gene>
    <name evidence="3" type="ORF">MB27_28295</name>
</gene>
<dbReference type="RefSeq" id="WP_043529357.1">
    <property type="nucleotide sequence ID" value="NZ_BAABKU010000002.1"/>
</dbReference>
<dbReference type="SUPFAM" id="SSF81296">
    <property type="entry name" value="E set domains"/>
    <property type="match status" value="1"/>
</dbReference>
<dbReference type="InterPro" id="IPR002909">
    <property type="entry name" value="IPT_dom"/>
</dbReference>
<keyword evidence="1" id="KW-0732">Signal</keyword>
<comment type="caution">
    <text evidence="3">The sequence shown here is derived from an EMBL/GenBank/DDBJ whole genome shotgun (WGS) entry which is preliminary data.</text>
</comment>
<dbReference type="GO" id="GO:0005975">
    <property type="term" value="P:carbohydrate metabolic process"/>
    <property type="evidence" value="ECO:0007669"/>
    <property type="project" value="UniProtKB-ARBA"/>
</dbReference>
<evidence type="ECO:0000313" key="4">
    <source>
        <dbReference type="Proteomes" id="UP000054537"/>
    </source>
</evidence>
<dbReference type="InterPro" id="IPR013783">
    <property type="entry name" value="Ig-like_fold"/>
</dbReference>
<dbReference type="SMART" id="SM00429">
    <property type="entry name" value="IPT"/>
    <property type="match status" value="1"/>
</dbReference>
<evidence type="ECO:0000256" key="1">
    <source>
        <dbReference type="SAM" id="SignalP"/>
    </source>
</evidence>
<feature type="domain" description="IPT/TIG" evidence="2">
    <location>
        <begin position="372"/>
        <end position="458"/>
    </location>
</feature>
<dbReference type="Proteomes" id="UP000054537">
    <property type="component" value="Unassembled WGS sequence"/>
</dbReference>
<dbReference type="InterPro" id="IPR014756">
    <property type="entry name" value="Ig_E-set"/>
</dbReference>
<dbReference type="AlphaFoldDB" id="A0A0A6UGD3"/>
<feature type="chain" id="PRO_5038332982" description="IPT/TIG domain-containing protein" evidence="1">
    <location>
        <begin position="23"/>
        <end position="620"/>
    </location>
</feature>
<keyword evidence="4" id="KW-1185">Reference proteome</keyword>
<sequence length="620" mass="61355">MRKSSTTSRLLAAGLTAGTVGAALLAAPTAAQAVAITSAAPSFGTTGTTVTLTAPSNFFTGTTVGVILTTLASCPATYTTTAASPAVSFAGTNPVRVSGTSATFQVPTTATLNAGAARAYNICAYAGTASTSALLNDATPTLTYTLLPTGTTNPATGPSGGGNTVTITAPAAAPLEAYNIARWVPREDGCPATWGAADAAMDATLVPNSGSTSVATATVPVGVGGQLGSATNYGICVYSHTSAVVAGTAPDSLVPTYTVTLPTVTLNTAIGGPGSTTAALTMSSTTDFLTGVSAPAALYGPSTGRCPTTYPTSTTGYVTASVLKSANNRAAVTLPAGVTTSAIPYNVCVYTSTSTNPLSRIIAHATYTATTPPDVTGISPGAGSSRGGETVTITGTNLSTVSGNITATLGGLPMTNITAINSNTFTAVTPAHAGENDVALVVKTEVGSDTLAGQFDFLNAIDVTPNTASNKQNNVWVNVRGTGFESYTWPTAAYTGPSDNEARVWLLDGSRACTSASPVICPQNNYLAASGTAWTAGSGPRAECLTPAIIGGNELFCKLNLAGGHLVQTSGAAQTGTDVVVPVGTYSLAVVSDGGVDALFGGTASVSVVSSGSTFTVADF</sequence>
<evidence type="ECO:0000313" key="3">
    <source>
        <dbReference type="EMBL" id="KHD74521.1"/>
    </source>
</evidence>
<organism evidence="3 4">
    <name type="scientific">Actinoplanes utahensis</name>
    <dbReference type="NCBI Taxonomy" id="1869"/>
    <lineage>
        <taxon>Bacteria</taxon>
        <taxon>Bacillati</taxon>
        <taxon>Actinomycetota</taxon>
        <taxon>Actinomycetes</taxon>
        <taxon>Micromonosporales</taxon>
        <taxon>Micromonosporaceae</taxon>
        <taxon>Actinoplanes</taxon>
    </lineage>
</organism>